<reference evidence="2" key="1">
    <citation type="submission" date="2007-04" db="EMBL/GenBank/DDBJ databases">
        <authorList>
            <person name="Fulton L."/>
            <person name="Clifton S."/>
            <person name="Fulton B."/>
            <person name="Xu J."/>
            <person name="Minx P."/>
            <person name="Pepin K.H."/>
            <person name="Johnson M."/>
            <person name="Thiruvilangam P."/>
            <person name="Bhonagiri V."/>
            <person name="Nash W.E."/>
            <person name="Mardis E.R."/>
            <person name="Wilson R.K."/>
        </authorList>
    </citation>
    <scope>NUCLEOTIDE SEQUENCE [LARGE SCALE GENOMIC DNA]</scope>
    <source>
        <strain evidence="2">ATCC 17982</strain>
    </source>
</reference>
<comment type="caution">
    <text evidence="2">The sequence shown here is derived from an EMBL/GenBank/DDBJ whole genome shotgun (WGS) entry which is preliminary data.</text>
</comment>
<keyword evidence="1" id="KW-0472">Membrane</keyword>
<protein>
    <submittedName>
        <fullName evidence="2">Uncharacterized protein</fullName>
    </submittedName>
</protein>
<name>A7B8V4_9ACTO</name>
<sequence length="168" mass="19039">MPTGYVNAPTYVRVVPESKAVATRRGVVAACILLFAKLVLLVDMFFPWSNELSALYASRAQGTSFWFWMVVNGVLIAFLIIYLARRVNPLRYIVAGVVLVTYLIMQPWVAVAFRMPWYTPYLPMHQPYYSGMDSLRSVATWVLSLTCIVAAILLAIPDRKRVVPADRY</sequence>
<keyword evidence="3" id="KW-1185">Reference proteome</keyword>
<organism evidence="2 3">
    <name type="scientific">Schaalia dentiphila ATCC 17982</name>
    <dbReference type="NCBI Taxonomy" id="411466"/>
    <lineage>
        <taxon>Bacteria</taxon>
        <taxon>Bacillati</taxon>
        <taxon>Actinomycetota</taxon>
        <taxon>Actinomycetes</taxon>
        <taxon>Actinomycetales</taxon>
        <taxon>Actinomycetaceae</taxon>
        <taxon>Schaalia</taxon>
        <taxon>Schaalia dentiphila</taxon>
    </lineage>
</organism>
<keyword evidence="1" id="KW-1133">Transmembrane helix</keyword>
<evidence type="ECO:0000313" key="3">
    <source>
        <dbReference type="Proteomes" id="UP000003553"/>
    </source>
</evidence>
<proteinExistence type="predicted"/>
<reference evidence="2" key="2">
    <citation type="submission" date="2015-05" db="EMBL/GenBank/DDBJ databases">
        <title>Draft genome sequence of Actinomyces odontolyticus (ATCC 17982).</title>
        <authorList>
            <person name="Sudarsanam P."/>
            <person name="Ley R."/>
            <person name="Guruge J."/>
            <person name="Turnbaugh P.J."/>
            <person name="Mahowald M."/>
            <person name="Liep D."/>
            <person name="Gordon J."/>
        </authorList>
    </citation>
    <scope>NUCLEOTIDE SEQUENCE</scope>
    <source>
        <strain evidence="2">ATCC 17982</strain>
    </source>
</reference>
<evidence type="ECO:0000256" key="1">
    <source>
        <dbReference type="SAM" id="Phobius"/>
    </source>
</evidence>
<feature type="transmembrane region" description="Helical" evidence="1">
    <location>
        <begin position="27"/>
        <end position="46"/>
    </location>
</feature>
<evidence type="ECO:0000313" key="2">
    <source>
        <dbReference type="EMBL" id="EDN79628.1"/>
    </source>
</evidence>
<dbReference type="Proteomes" id="UP000003553">
    <property type="component" value="Unassembled WGS sequence"/>
</dbReference>
<feature type="transmembrane region" description="Helical" evidence="1">
    <location>
        <begin position="66"/>
        <end position="85"/>
    </location>
</feature>
<feature type="transmembrane region" description="Helical" evidence="1">
    <location>
        <begin position="138"/>
        <end position="157"/>
    </location>
</feature>
<keyword evidence="1" id="KW-0812">Transmembrane</keyword>
<dbReference type="EMBL" id="AAYI02000004">
    <property type="protein sequence ID" value="EDN79628.1"/>
    <property type="molecule type" value="Genomic_DNA"/>
</dbReference>
<gene>
    <name evidence="2" type="ORF">ACTODO_00054</name>
</gene>
<accession>A7B8V4</accession>
<dbReference type="HOGENOM" id="CLU_1583075_0_0_11"/>
<dbReference type="AlphaFoldDB" id="A7B8V4"/>
<feature type="transmembrane region" description="Helical" evidence="1">
    <location>
        <begin position="92"/>
        <end position="118"/>
    </location>
</feature>